<keyword evidence="4 6" id="KW-0949">S-adenosyl-L-methionine</keyword>
<dbReference type="Gene3D" id="2.70.160.11">
    <property type="entry name" value="Hnrnp arginine n-methyltransferase1"/>
    <property type="match status" value="1"/>
</dbReference>
<evidence type="ECO:0000313" key="10">
    <source>
        <dbReference type="Proteomes" id="UP000193498"/>
    </source>
</evidence>
<evidence type="ECO:0000256" key="5">
    <source>
        <dbReference type="ARBA" id="ARBA00049303"/>
    </source>
</evidence>
<dbReference type="InterPro" id="IPR055135">
    <property type="entry name" value="PRMT_dom"/>
</dbReference>
<dbReference type="FunCoup" id="A0A1Y1Y2I4">
    <property type="interactions" value="1032"/>
</dbReference>
<dbReference type="EMBL" id="MCFE01000287">
    <property type="protein sequence ID" value="ORX92232.1"/>
    <property type="molecule type" value="Genomic_DNA"/>
</dbReference>
<dbReference type="GO" id="GO:0032259">
    <property type="term" value="P:methylation"/>
    <property type="evidence" value="ECO:0007669"/>
    <property type="project" value="UniProtKB-KW"/>
</dbReference>
<gene>
    <name evidence="9" type="ORF">K493DRAFT_338945</name>
</gene>
<dbReference type="Pfam" id="PF22528">
    <property type="entry name" value="PRMT_C"/>
    <property type="match status" value="1"/>
</dbReference>
<protein>
    <recommendedName>
        <fullName evidence="1">type I protein arginine methyltransferase</fullName>
        <ecNumber evidence="1">2.1.1.319</ecNumber>
    </recommendedName>
</protein>
<dbReference type="SUPFAM" id="SSF53335">
    <property type="entry name" value="S-adenosyl-L-methionine-dependent methyltransferases"/>
    <property type="match status" value="1"/>
</dbReference>
<evidence type="ECO:0000256" key="2">
    <source>
        <dbReference type="ARBA" id="ARBA00022603"/>
    </source>
</evidence>
<evidence type="ECO:0000256" key="6">
    <source>
        <dbReference type="PROSITE-ProRule" id="PRU01015"/>
    </source>
</evidence>
<dbReference type="FunFam" id="2.70.160.11:FF:000001">
    <property type="entry name" value="Blast:Protein arginine N-methyltransferase 1"/>
    <property type="match status" value="1"/>
</dbReference>
<dbReference type="FunFam" id="3.40.50.150:FF:000003">
    <property type="entry name" value="Blast:Protein arginine N-methyltransferase 1"/>
    <property type="match status" value="1"/>
</dbReference>
<keyword evidence="10" id="KW-1185">Reference proteome</keyword>
<accession>A0A1Y1Y2I4</accession>
<dbReference type="OrthoDB" id="7848332at2759"/>
<evidence type="ECO:0000313" key="9">
    <source>
        <dbReference type="EMBL" id="ORX92232.1"/>
    </source>
</evidence>
<evidence type="ECO:0000256" key="4">
    <source>
        <dbReference type="ARBA" id="ARBA00022691"/>
    </source>
</evidence>
<dbReference type="Gene3D" id="3.40.50.150">
    <property type="entry name" value="Vaccinia Virus protein VP39"/>
    <property type="match status" value="1"/>
</dbReference>
<organism evidence="9 10">
    <name type="scientific">Basidiobolus meristosporus CBS 931.73</name>
    <dbReference type="NCBI Taxonomy" id="1314790"/>
    <lineage>
        <taxon>Eukaryota</taxon>
        <taxon>Fungi</taxon>
        <taxon>Fungi incertae sedis</taxon>
        <taxon>Zoopagomycota</taxon>
        <taxon>Entomophthoromycotina</taxon>
        <taxon>Basidiobolomycetes</taxon>
        <taxon>Basidiobolales</taxon>
        <taxon>Basidiobolaceae</taxon>
        <taxon>Basidiobolus</taxon>
    </lineage>
</organism>
<dbReference type="PANTHER" id="PTHR11006:SF53">
    <property type="entry name" value="PROTEIN ARGININE N-METHYLTRANSFERASE 3"/>
    <property type="match status" value="1"/>
</dbReference>
<name>A0A1Y1Y2I4_9FUNG</name>
<dbReference type="CDD" id="cd02440">
    <property type="entry name" value="AdoMet_MTases"/>
    <property type="match status" value="1"/>
</dbReference>
<feature type="domain" description="Methyltransferase" evidence="7">
    <location>
        <begin position="55"/>
        <end position="152"/>
    </location>
</feature>
<comment type="catalytic activity">
    <reaction evidence="5">
        <text>L-arginyl-[protein] + S-adenosyl-L-methionine = N(omega)-methyl-L-arginyl-[protein] + S-adenosyl-L-homocysteine + H(+)</text>
        <dbReference type="Rhea" id="RHEA:48100"/>
        <dbReference type="Rhea" id="RHEA-COMP:10532"/>
        <dbReference type="Rhea" id="RHEA-COMP:11990"/>
        <dbReference type="ChEBI" id="CHEBI:15378"/>
        <dbReference type="ChEBI" id="CHEBI:29965"/>
        <dbReference type="ChEBI" id="CHEBI:57856"/>
        <dbReference type="ChEBI" id="CHEBI:59789"/>
        <dbReference type="ChEBI" id="CHEBI:65280"/>
    </reaction>
    <physiologicalReaction direction="left-to-right" evidence="5">
        <dbReference type="Rhea" id="RHEA:48101"/>
    </physiologicalReaction>
</comment>
<dbReference type="AlphaFoldDB" id="A0A1Y1Y2I4"/>
<dbReference type="STRING" id="1314790.A0A1Y1Y2I4"/>
<keyword evidence="2 6" id="KW-0489">Methyltransferase</keyword>
<dbReference type="GO" id="GO:0005634">
    <property type="term" value="C:nucleus"/>
    <property type="evidence" value="ECO:0007669"/>
    <property type="project" value="TreeGrafter"/>
</dbReference>
<dbReference type="Proteomes" id="UP000193498">
    <property type="component" value="Unassembled WGS sequence"/>
</dbReference>
<dbReference type="Pfam" id="PF13649">
    <property type="entry name" value="Methyltransf_25"/>
    <property type="match status" value="1"/>
</dbReference>
<dbReference type="InterPro" id="IPR041698">
    <property type="entry name" value="Methyltransf_25"/>
</dbReference>
<proteinExistence type="predicted"/>
<evidence type="ECO:0000259" key="8">
    <source>
        <dbReference type="Pfam" id="PF22528"/>
    </source>
</evidence>
<keyword evidence="3 6" id="KW-0808">Transferase</keyword>
<dbReference type="InterPro" id="IPR025799">
    <property type="entry name" value="Arg_MeTrfase"/>
</dbReference>
<feature type="domain" description="Protein arginine N-methyltransferase" evidence="8">
    <location>
        <begin position="157"/>
        <end position="320"/>
    </location>
</feature>
<dbReference type="PROSITE" id="PS51678">
    <property type="entry name" value="SAM_MT_PRMT"/>
    <property type="match status" value="1"/>
</dbReference>
<evidence type="ECO:0000256" key="1">
    <source>
        <dbReference type="ARBA" id="ARBA00011925"/>
    </source>
</evidence>
<evidence type="ECO:0000256" key="3">
    <source>
        <dbReference type="ARBA" id="ARBA00022679"/>
    </source>
</evidence>
<sequence length="334" mass="38054">MANVDKKDQMTSKDYYFDSYAHFGIHEEMLKDEVRTISYRNSIYQNKHLFKGKVVLDVGCGTGILSMFAAKAGAKMVIGIDMSNIIDQAKKIVEENGLSHVVTLLKGKVEEVELPVDKVDIIISEWMGYFLLYESMLDTVLYARDRYLKEDGMIFPDKAVMYIAGIEDGEYKEEKISFWDNVYGFSMSCIKDIALKEPLVDTVDPKAVATTACDFKTIDIKTVQKSDLTFTVPFSVTGTRDDYIHGFISWFDIEFGACHKPVEFSTGPHAKYTHWKQTVFYTKETIAVKAGETIHGELRCKPNDRNPRDLDIEIDYKFDGAIGHIEESCKYQMS</sequence>
<dbReference type="GO" id="GO:0035242">
    <property type="term" value="F:protein-arginine omega-N asymmetric methyltransferase activity"/>
    <property type="evidence" value="ECO:0007669"/>
    <property type="project" value="UniProtKB-EC"/>
</dbReference>
<comment type="caution">
    <text evidence="9">The sequence shown here is derived from an EMBL/GenBank/DDBJ whole genome shotgun (WGS) entry which is preliminary data.</text>
</comment>
<dbReference type="GO" id="GO:0042054">
    <property type="term" value="F:histone methyltransferase activity"/>
    <property type="evidence" value="ECO:0007669"/>
    <property type="project" value="TreeGrafter"/>
</dbReference>
<dbReference type="InParanoid" id="A0A1Y1Y2I4"/>
<evidence type="ECO:0000259" key="7">
    <source>
        <dbReference type="Pfam" id="PF13649"/>
    </source>
</evidence>
<dbReference type="EC" id="2.1.1.319" evidence="1"/>
<dbReference type="PANTHER" id="PTHR11006">
    <property type="entry name" value="PROTEIN ARGININE N-METHYLTRANSFERASE"/>
    <property type="match status" value="1"/>
</dbReference>
<reference evidence="9 10" key="1">
    <citation type="submission" date="2016-07" db="EMBL/GenBank/DDBJ databases">
        <title>Pervasive Adenine N6-methylation of Active Genes in Fungi.</title>
        <authorList>
            <consortium name="DOE Joint Genome Institute"/>
            <person name="Mondo S.J."/>
            <person name="Dannebaum R.O."/>
            <person name="Kuo R.C."/>
            <person name="Labutti K."/>
            <person name="Haridas S."/>
            <person name="Kuo A."/>
            <person name="Salamov A."/>
            <person name="Ahrendt S.R."/>
            <person name="Lipzen A."/>
            <person name="Sullivan W."/>
            <person name="Andreopoulos W.B."/>
            <person name="Clum A."/>
            <person name="Lindquist E."/>
            <person name="Daum C."/>
            <person name="Ramamoorthy G.K."/>
            <person name="Gryganskyi A."/>
            <person name="Culley D."/>
            <person name="Magnuson J.K."/>
            <person name="James T.Y."/>
            <person name="O'Malley M.A."/>
            <person name="Stajich J.E."/>
            <person name="Spatafora J.W."/>
            <person name="Visel A."/>
            <person name="Grigoriev I.V."/>
        </authorList>
    </citation>
    <scope>NUCLEOTIDE SEQUENCE [LARGE SCALE GENOMIC DNA]</scope>
    <source>
        <strain evidence="9 10">CBS 931.73</strain>
    </source>
</reference>
<dbReference type="InterPro" id="IPR029063">
    <property type="entry name" value="SAM-dependent_MTases_sf"/>
</dbReference>